<dbReference type="SUPFAM" id="SSF55681">
    <property type="entry name" value="Class II aaRS and biotin synthetases"/>
    <property type="match status" value="1"/>
</dbReference>
<dbReference type="FunFam" id="3.30.56.10:FF:000009">
    <property type="entry name" value="Phenylalanine-tRNA ligase, beta subunit"/>
    <property type="match status" value="1"/>
</dbReference>
<dbReference type="InterPro" id="IPR045060">
    <property type="entry name" value="Phe-tRNA-ligase_IIc_bsu"/>
</dbReference>
<dbReference type="Pfam" id="PF03483">
    <property type="entry name" value="B3_4"/>
    <property type="match status" value="1"/>
</dbReference>
<dbReference type="PANTHER" id="PTHR10947:SF0">
    <property type="entry name" value="PHENYLALANINE--TRNA LIGASE BETA SUBUNIT"/>
    <property type="match status" value="1"/>
</dbReference>
<comment type="cofactor">
    <cofactor evidence="1">
        <name>Mg(2+)</name>
        <dbReference type="ChEBI" id="CHEBI:18420"/>
    </cofactor>
</comment>
<reference evidence="18" key="1">
    <citation type="submission" date="2016-05" db="EMBL/GenBank/DDBJ databases">
        <authorList>
            <person name="Naeem Raeece"/>
        </authorList>
    </citation>
    <scope>NUCLEOTIDE SEQUENCE [LARGE SCALE GENOMIC DNA]</scope>
</reference>
<dbReference type="InterPro" id="IPR004531">
    <property type="entry name" value="Phe-tRNA-synth_IIc_bsu_arc_euk"/>
</dbReference>
<dbReference type="SMART" id="SM00873">
    <property type="entry name" value="B3_4"/>
    <property type="match status" value="1"/>
</dbReference>
<dbReference type="FunFam" id="3.30.56.10:FF:000012">
    <property type="entry name" value="Phenylalanine-tRNA ligase, beta subunit"/>
    <property type="match status" value="1"/>
</dbReference>
<dbReference type="InterPro" id="IPR045864">
    <property type="entry name" value="aa-tRNA-synth_II/BPL/LPL"/>
</dbReference>
<dbReference type="InterPro" id="IPR005147">
    <property type="entry name" value="tRNA_synthase_B5-dom"/>
</dbReference>
<evidence type="ECO:0000313" key="17">
    <source>
        <dbReference type="EMBL" id="SBS90196.1"/>
    </source>
</evidence>
<evidence type="ECO:0000256" key="7">
    <source>
        <dbReference type="ARBA" id="ARBA00022598"/>
    </source>
</evidence>
<dbReference type="InterPro" id="IPR040659">
    <property type="entry name" value="PhetRS_B1"/>
</dbReference>
<dbReference type="NCBIfam" id="TIGR00471">
    <property type="entry name" value="pheT_arch"/>
    <property type="match status" value="1"/>
</dbReference>
<dbReference type="Gene3D" id="3.50.40.10">
    <property type="entry name" value="Phenylalanyl-trna Synthetase, Chain B, domain 3"/>
    <property type="match status" value="1"/>
</dbReference>
<evidence type="ECO:0000313" key="18">
    <source>
        <dbReference type="Proteomes" id="UP000078546"/>
    </source>
</evidence>
<dbReference type="GO" id="GO:0009328">
    <property type="term" value="C:phenylalanine-tRNA ligase complex"/>
    <property type="evidence" value="ECO:0007669"/>
    <property type="project" value="TreeGrafter"/>
</dbReference>
<dbReference type="InterPro" id="IPR009061">
    <property type="entry name" value="DNA-bd_dom_put_sf"/>
</dbReference>
<dbReference type="SUPFAM" id="SSF46955">
    <property type="entry name" value="Putative DNA-binding domain"/>
    <property type="match status" value="2"/>
</dbReference>
<dbReference type="GO" id="GO:0005524">
    <property type="term" value="F:ATP binding"/>
    <property type="evidence" value="ECO:0007669"/>
    <property type="project" value="UniProtKB-KW"/>
</dbReference>
<dbReference type="PROSITE" id="PS51483">
    <property type="entry name" value="B5"/>
    <property type="match status" value="1"/>
</dbReference>
<evidence type="ECO:0000256" key="2">
    <source>
        <dbReference type="ARBA" id="ARBA00004496"/>
    </source>
</evidence>
<comment type="subcellular location">
    <subcellularLocation>
        <location evidence="2">Cytoplasm</location>
    </subcellularLocation>
</comment>
<protein>
    <recommendedName>
        <fullName evidence="5">Phenylalanine--tRNA ligase beta subunit</fullName>
        <ecNumber evidence="4">6.1.1.20</ecNumber>
    </recommendedName>
    <alternativeName>
        <fullName evidence="14">Phenylalanyl-tRNA synthetase beta subunit</fullName>
    </alternativeName>
</protein>
<dbReference type="Proteomes" id="UP000078546">
    <property type="component" value="Unassembled WGS sequence"/>
</dbReference>
<organism evidence="17 18">
    <name type="scientific">Plasmodium ovale curtisi</name>
    <dbReference type="NCBI Taxonomy" id="864141"/>
    <lineage>
        <taxon>Eukaryota</taxon>
        <taxon>Sar</taxon>
        <taxon>Alveolata</taxon>
        <taxon>Apicomplexa</taxon>
        <taxon>Aconoidasida</taxon>
        <taxon>Haemosporida</taxon>
        <taxon>Plasmodiidae</taxon>
        <taxon>Plasmodium</taxon>
        <taxon>Plasmodium (Plasmodium)</taxon>
    </lineage>
</organism>
<dbReference type="Pfam" id="PF17759">
    <property type="entry name" value="tRNA_synthFbeta"/>
    <property type="match status" value="1"/>
</dbReference>
<accession>A0A1A8WB11</accession>
<keyword evidence="13" id="KW-0030">Aminoacyl-tRNA synthetase</keyword>
<evidence type="ECO:0000256" key="15">
    <source>
        <dbReference type="ARBA" id="ARBA00049255"/>
    </source>
</evidence>
<dbReference type="InterPro" id="IPR005146">
    <property type="entry name" value="B3/B4_tRNA-bd"/>
</dbReference>
<gene>
    <name evidence="17" type="ORF">POVCU1_017850</name>
</gene>
<comment type="similarity">
    <text evidence="3">Belongs to the phenylalanyl-tRNA synthetase beta subunit family. Type 2 subfamily.</text>
</comment>
<dbReference type="GO" id="GO:0000287">
    <property type="term" value="F:magnesium ion binding"/>
    <property type="evidence" value="ECO:0007669"/>
    <property type="project" value="InterPro"/>
</dbReference>
<evidence type="ECO:0000256" key="10">
    <source>
        <dbReference type="ARBA" id="ARBA00022840"/>
    </source>
</evidence>
<evidence type="ECO:0000256" key="11">
    <source>
        <dbReference type="ARBA" id="ARBA00022842"/>
    </source>
</evidence>
<keyword evidence="9" id="KW-0547">Nucleotide-binding</keyword>
<dbReference type="GO" id="GO:0006432">
    <property type="term" value="P:phenylalanyl-tRNA aminoacylation"/>
    <property type="evidence" value="ECO:0007669"/>
    <property type="project" value="InterPro"/>
</dbReference>
<evidence type="ECO:0000256" key="12">
    <source>
        <dbReference type="ARBA" id="ARBA00022917"/>
    </source>
</evidence>
<dbReference type="EC" id="6.1.1.20" evidence="4"/>
<dbReference type="EMBL" id="FLQV01000326">
    <property type="protein sequence ID" value="SBS90196.1"/>
    <property type="molecule type" value="Genomic_DNA"/>
</dbReference>
<dbReference type="FunFam" id="3.50.40.10:FF:000003">
    <property type="entry name" value="Phenylalanine--tRNA ligase beta subunit"/>
    <property type="match status" value="1"/>
</dbReference>
<dbReference type="InterPro" id="IPR020825">
    <property type="entry name" value="Phe-tRNA_synthase-like_B3/B4"/>
</dbReference>
<evidence type="ECO:0000256" key="6">
    <source>
        <dbReference type="ARBA" id="ARBA00022490"/>
    </source>
</evidence>
<dbReference type="Gene3D" id="3.30.56.10">
    <property type="match status" value="2"/>
</dbReference>
<evidence type="ECO:0000259" key="16">
    <source>
        <dbReference type="PROSITE" id="PS51483"/>
    </source>
</evidence>
<dbReference type="GO" id="GO:0004826">
    <property type="term" value="F:phenylalanine-tRNA ligase activity"/>
    <property type="evidence" value="ECO:0007669"/>
    <property type="project" value="UniProtKB-EC"/>
</dbReference>
<keyword evidence="8" id="KW-0479">Metal-binding</keyword>
<name>A0A1A8WB11_PLAOA</name>
<dbReference type="PANTHER" id="PTHR10947">
    <property type="entry name" value="PHENYLALANYL-TRNA SYNTHETASE BETA CHAIN AND LEUCINE-RICH REPEAT-CONTAINING PROTEIN 47"/>
    <property type="match status" value="1"/>
</dbReference>
<dbReference type="Pfam" id="PF18262">
    <property type="entry name" value="PhetRS_B1"/>
    <property type="match status" value="1"/>
</dbReference>
<keyword evidence="7 17" id="KW-0436">Ligase</keyword>
<evidence type="ECO:0000256" key="3">
    <source>
        <dbReference type="ARBA" id="ARBA00007438"/>
    </source>
</evidence>
<comment type="catalytic activity">
    <reaction evidence="15">
        <text>tRNA(Phe) + L-phenylalanine + ATP = L-phenylalanyl-tRNA(Phe) + AMP + diphosphate + H(+)</text>
        <dbReference type="Rhea" id="RHEA:19413"/>
        <dbReference type="Rhea" id="RHEA-COMP:9668"/>
        <dbReference type="Rhea" id="RHEA-COMP:9699"/>
        <dbReference type="ChEBI" id="CHEBI:15378"/>
        <dbReference type="ChEBI" id="CHEBI:30616"/>
        <dbReference type="ChEBI" id="CHEBI:33019"/>
        <dbReference type="ChEBI" id="CHEBI:58095"/>
        <dbReference type="ChEBI" id="CHEBI:78442"/>
        <dbReference type="ChEBI" id="CHEBI:78531"/>
        <dbReference type="ChEBI" id="CHEBI:456215"/>
        <dbReference type="EC" id="6.1.1.20"/>
    </reaction>
</comment>
<evidence type="ECO:0000256" key="1">
    <source>
        <dbReference type="ARBA" id="ARBA00001946"/>
    </source>
</evidence>
<evidence type="ECO:0000256" key="4">
    <source>
        <dbReference type="ARBA" id="ARBA00012814"/>
    </source>
</evidence>
<sequence length="779" mass="90338">MFRKWYSMGKVVNFDHFVFIDRKKDQKKEEENVQESTHNRTSYNNPAKIKDMPTISVHEEDLENKLGEKISEEKLIDICFDFGLEIDEVEIKNGKKIYKIEVPANRYDLVCVEGLCRALKNFMGNFEKIEYEIKMNSKDACLKEDHIVNVHESVDDKRGYIVSCILKNVYINEQVYNNIIELQEKLHHNIGKKRQVLAIGIHDYDKIKFPVQYKFEDKSKINFIPLNESTILNGCNLLKYYEDNSNLKPYLKILKNYDMYPILIDVKNNILSLPPIINCDYTKITLKTKNLFVECTAIDKYKAEIALNIICSMLSQYCNPPYSIHSVLVSYDKNHLLEKGNYYLYPSFRNKTLRCNMKYVKTLSGISNITIDDVQMLLKRMMLNVTINDTENFTVDIPFYRSDIMHCCDIVEDIAIAYGYGNIMNSEEIAISKKHLLNTCTDLFRNALVECTYIEVMTNALLSKKENYIYMLRHFKNYENVNINLNEYNPLAPPIQIMNSKTSEYEILRTSLIVNLLKFVSANKHRELPLRFFEIGDVSYAAQNKTDTNAINKRYLSVIFADKFTAGFEELHGLLEIVLREFQLFNDYKIEEKKKENVSVRSDVFYKLIPREVDIVLFPHRLKFGILGIIHPTVLKNFSIDIPVSVFEVNVETLLNVLMIFAVNSDNTSSKWGGTSYESKLSFSNFLNAKKEVMCLIGEKNRLREFPHASIPMHCMRLFQRLTVYGCECGYAGEMLNTQKVGSRPKFSSTSHCGSAGVYALPVFTHSGHPHKYGLFITC</sequence>
<evidence type="ECO:0000256" key="9">
    <source>
        <dbReference type="ARBA" id="ARBA00022741"/>
    </source>
</evidence>
<feature type="domain" description="B5" evidence="16">
    <location>
        <begin position="348"/>
        <end position="425"/>
    </location>
</feature>
<dbReference type="Gene3D" id="3.30.930.10">
    <property type="entry name" value="Bira Bifunctional Protein, Domain 2"/>
    <property type="match status" value="1"/>
</dbReference>
<evidence type="ECO:0000256" key="14">
    <source>
        <dbReference type="ARBA" id="ARBA00033189"/>
    </source>
</evidence>
<dbReference type="Pfam" id="PF03484">
    <property type="entry name" value="B5"/>
    <property type="match status" value="1"/>
</dbReference>
<dbReference type="AlphaFoldDB" id="A0A1A8WB11"/>
<evidence type="ECO:0000256" key="5">
    <source>
        <dbReference type="ARBA" id="ARBA00017032"/>
    </source>
</evidence>
<keyword evidence="12" id="KW-0648">Protein biosynthesis</keyword>
<dbReference type="SMART" id="SM00874">
    <property type="entry name" value="B5"/>
    <property type="match status" value="1"/>
</dbReference>
<keyword evidence="6" id="KW-0963">Cytoplasm</keyword>
<keyword evidence="10" id="KW-0067">ATP-binding</keyword>
<evidence type="ECO:0000256" key="13">
    <source>
        <dbReference type="ARBA" id="ARBA00023146"/>
    </source>
</evidence>
<dbReference type="InterPro" id="IPR041616">
    <property type="entry name" value="PheRS_beta_core"/>
</dbReference>
<evidence type="ECO:0000256" key="8">
    <source>
        <dbReference type="ARBA" id="ARBA00022723"/>
    </source>
</evidence>
<proteinExistence type="inferred from homology"/>
<dbReference type="GO" id="GO:0003723">
    <property type="term" value="F:RNA binding"/>
    <property type="evidence" value="ECO:0007669"/>
    <property type="project" value="InterPro"/>
</dbReference>
<dbReference type="CDD" id="cd00769">
    <property type="entry name" value="PheRS_beta_core"/>
    <property type="match status" value="1"/>
</dbReference>
<keyword evidence="11" id="KW-0460">Magnesium</keyword>